<feature type="transmembrane region" description="Helical" evidence="7">
    <location>
        <begin position="66"/>
        <end position="87"/>
    </location>
</feature>
<dbReference type="Proteomes" id="UP000694388">
    <property type="component" value="Unplaced"/>
</dbReference>
<dbReference type="GO" id="GO:0004930">
    <property type="term" value="F:G protein-coupled receptor activity"/>
    <property type="evidence" value="ECO:0007669"/>
    <property type="project" value="UniProtKB-KW"/>
</dbReference>
<dbReference type="Ensembl" id="ENSEBUT00000016978.1">
    <property type="protein sequence ID" value="ENSEBUP00000016402.1"/>
    <property type="gene ID" value="ENSEBUG00000010299.1"/>
</dbReference>
<evidence type="ECO:0000256" key="4">
    <source>
        <dbReference type="ARBA" id="ARBA00023136"/>
    </source>
</evidence>
<dbReference type="InterPro" id="IPR052921">
    <property type="entry name" value="GPCR1_Superfamily_Member"/>
</dbReference>
<dbReference type="PROSITE" id="PS50262">
    <property type="entry name" value="G_PROTEIN_RECEP_F1_2"/>
    <property type="match status" value="1"/>
</dbReference>
<name>A0A8C4QJS3_EPTBU</name>
<evidence type="ECO:0000256" key="5">
    <source>
        <dbReference type="ARBA" id="ARBA00023224"/>
    </source>
</evidence>
<dbReference type="SUPFAM" id="SSF81321">
    <property type="entry name" value="Family A G protein-coupled receptor-like"/>
    <property type="match status" value="1"/>
</dbReference>
<dbReference type="GO" id="GO:0005549">
    <property type="term" value="F:odorant binding"/>
    <property type="evidence" value="ECO:0007669"/>
    <property type="project" value="TreeGrafter"/>
</dbReference>
<dbReference type="InterPro" id="IPR000276">
    <property type="entry name" value="GPCR_Rhodpsn"/>
</dbReference>
<keyword evidence="7" id="KW-0552">Olfaction</keyword>
<accession>A0A8C4QJS3</accession>
<reference evidence="9" key="1">
    <citation type="submission" date="2025-08" db="UniProtKB">
        <authorList>
            <consortium name="Ensembl"/>
        </authorList>
    </citation>
    <scope>IDENTIFICATION</scope>
</reference>
<protein>
    <recommendedName>
        <fullName evidence="7">Olfactory receptor</fullName>
    </recommendedName>
</protein>
<dbReference type="InterPro" id="IPR000725">
    <property type="entry name" value="Olfact_rcpt"/>
</dbReference>
<evidence type="ECO:0000313" key="9">
    <source>
        <dbReference type="Ensembl" id="ENSEBUP00000016402.1"/>
    </source>
</evidence>
<dbReference type="Gene3D" id="1.20.1070.10">
    <property type="entry name" value="Rhodopsin 7-helix transmembrane proteins"/>
    <property type="match status" value="1"/>
</dbReference>
<keyword evidence="6" id="KW-0297">G-protein coupled receptor</keyword>
<comment type="similarity">
    <text evidence="6">Belongs to the G-protein coupled receptor 1 family.</text>
</comment>
<dbReference type="InterPro" id="IPR017452">
    <property type="entry name" value="GPCR_Rhodpsn_7TM"/>
</dbReference>
<keyword evidence="2 6" id="KW-0812">Transmembrane</keyword>
<dbReference type="SMART" id="SM01381">
    <property type="entry name" value="7TM_GPCR_Srsx"/>
    <property type="match status" value="1"/>
</dbReference>
<feature type="domain" description="G-protein coupled receptors family 1 profile" evidence="8">
    <location>
        <begin position="45"/>
        <end position="253"/>
    </location>
</feature>
<evidence type="ECO:0000256" key="3">
    <source>
        <dbReference type="ARBA" id="ARBA00022989"/>
    </source>
</evidence>
<organism evidence="9 10">
    <name type="scientific">Eptatretus burgeri</name>
    <name type="common">Inshore hagfish</name>
    <dbReference type="NCBI Taxonomy" id="7764"/>
    <lineage>
        <taxon>Eukaryota</taxon>
        <taxon>Metazoa</taxon>
        <taxon>Chordata</taxon>
        <taxon>Craniata</taxon>
        <taxon>Vertebrata</taxon>
        <taxon>Cyclostomata</taxon>
        <taxon>Myxini</taxon>
        <taxon>Myxiniformes</taxon>
        <taxon>Myxinidae</taxon>
        <taxon>Eptatretinae</taxon>
        <taxon>Eptatretus</taxon>
    </lineage>
</organism>
<keyword evidence="6" id="KW-0675">Receptor</keyword>
<dbReference type="PANTHER" id="PTHR26451">
    <property type="entry name" value="G_PROTEIN_RECEP_F1_2 DOMAIN-CONTAINING PROTEIN"/>
    <property type="match status" value="1"/>
</dbReference>
<evidence type="ECO:0000256" key="2">
    <source>
        <dbReference type="ARBA" id="ARBA00022692"/>
    </source>
</evidence>
<reference evidence="9" key="2">
    <citation type="submission" date="2025-09" db="UniProtKB">
        <authorList>
            <consortium name="Ensembl"/>
        </authorList>
    </citation>
    <scope>IDENTIFICATION</scope>
</reference>
<dbReference type="GeneTree" id="ENSGT00940000163767"/>
<dbReference type="PRINTS" id="PR00237">
    <property type="entry name" value="GPCRRHODOPSN"/>
</dbReference>
<keyword evidence="5 6" id="KW-0807">Transducer</keyword>
<feature type="transmembrane region" description="Helical" evidence="7">
    <location>
        <begin position="149"/>
        <end position="171"/>
    </location>
</feature>
<evidence type="ECO:0000256" key="6">
    <source>
        <dbReference type="RuleBase" id="RU000688"/>
    </source>
</evidence>
<evidence type="ECO:0000313" key="10">
    <source>
        <dbReference type="Proteomes" id="UP000694388"/>
    </source>
</evidence>
<sequence length="322" mass="37213">SKLRFVNHSLPPGVFLLNPIFQEPSGIRLLTFCTFLLIYIIAFVGNFTMIVLIVRAKQLHKPVYIFLANLAATDLIGISTTLPRVMYNIIVDNTISFPACFTQMVFFHFYIVMESFVLSTMAIDRYIAVCCPFRYNVLITNRRAKAMNVAVINSSFSIALILLVFVLRLNFCRSRFLTNSFCIFMSLSNHACQDVNLHSMVGIMIIVLSIGFSIVVIMITYLCILYECLHLRKHSKGRNKAIQTCVTHFMVFFCVFYFVSTSMHNVMDTFPVMVPPVSNPLIYGLRTTEIRRSLRRFLHRFSFPRHLEIILLSYAFLTWRKL</sequence>
<comment type="subcellular location">
    <subcellularLocation>
        <location evidence="7">Cell membrane</location>
        <topology evidence="7">Multi-pass membrane protein</topology>
    </subcellularLocation>
    <subcellularLocation>
        <location evidence="1">Membrane</location>
        <topology evidence="1">Multi-pass membrane protein</topology>
    </subcellularLocation>
</comment>
<evidence type="ECO:0000259" key="8">
    <source>
        <dbReference type="PROSITE" id="PS50262"/>
    </source>
</evidence>
<feature type="transmembrane region" description="Helical" evidence="7">
    <location>
        <begin position="107"/>
        <end position="128"/>
    </location>
</feature>
<dbReference type="PRINTS" id="PR00245">
    <property type="entry name" value="OLFACTORYR"/>
</dbReference>
<dbReference type="Pfam" id="PF13853">
    <property type="entry name" value="7tm_4"/>
    <property type="match status" value="1"/>
</dbReference>
<feature type="transmembrane region" description="Helical" evidence="7">
    <location>
        <begin position="29"/>
        <end position="54"/>
    </location>
</feature>
<keyword evidence="10" id="KW-1185">Reference proteome</keyword>
<keyword evidence="3 7" id="KW-1133">Transmembrane helix</keyword>
<evidence type="ECO:0000256" key="1">
    <source>
        <dbReference type="ARBA" id="ARBA00004141"/>
    </source>
</evidence>
<proteinExistence type="inferred from homology"/>
<dbReference type="PANTHER" id="PTHR26451:SF876">
    <property type="entry name" value="OLFACTORY RECEPTOR 10K2"/>
    <property type="match status" value="1"/>
</dbReference>
<dbReference type="PROSITE" id="PS00237">
    <property type="entry name" value="G_PROTEIN_RECEP_F1_1"/>
    <property type="match status" value="1"/>
</dbReference>
<keyword evidence="4 7" id="KW-0472">Membrane</keyword>
<dbReference type="GO" id="GO:0004984">
    <property type="term" value="F:olfactory receptor activity"/>
    <property type="evidence" value="ECO:0007669"/>
    <property type="project" value="InterPro"/>
</dbReference>
<feature type="transmembrane region" description="Helical" evidence="7">
    <location>
        <begin position="241"/>
        <end position="260"/>
    </location>
</feature>
<keyword evidence="7" id="KW-0716">Sensory transduction</keyword>
<evidence type="ECO:0000256" key="7">
    <source>
        <dbReference type="RuleBase" id="RU363047"/>
    </source>
</evidence>
<feature type="transmembrane region" description="Helical" evidence="7">
    <location>
        <begin position="203"/>
        <end position="229"/>
    </location>
</feature>
<dbReference type="AlphaFoldDB" id="A0A8C4QJS3"/>
<keyword evidence="7" id="KW-1003">Cell membrane</keyword>
<dbReference type="GO" id="GO:0005886">
    <property type="term" value="C:plasma membrane"/>
    <property type="evidence" value="ECO:0007669"/>
    <property type="project" value="UniProtKB-SubCell"/>
</dbReference>